<feature type="binding site" evidence="16">
    <location>
        <position position="184"/>
    </location>
    <ligand>
        <name>ATP</name>
        <dbReference type="ChEBI" id="CHEBI:30616"/>
    </ligand>
</feature>
<dbReference type="CDD" id="cd04923">
    <property type="entry name" value="ACT_AK-LysC-DapG-like_2"/>
    <property type="match status" value="1"/>
</dbReference>
<name>A0A264W149_9BACL</name>
<evidence type="ECO:0000256" key="8">
    <source>
        <dbReference type="ARBA" id="ARBA00022737"/>
    </source>
</evidence>
<dbReference type="NCBIfam" id="NF005156">
    <property type="entry name" value="PRK06635.1-5"/>
    <property type="match status" value="1"/>
</dbReference>
<dbReference type="GO" id="GO:0004072">
    <property type="term" value="F:aspartate kinase activity"/>
    <property type="evidence" value="ECO:0007669"/>
    <property type="project" value="UniProtKB-EC"/>
</dbReference>
<dbReference type="InterPro" id="IPR001048">
    <property type="entry name" value="Asp/Glu/Uridylate_kinase"/>
</dbReference>
<dbReference type="OrthoDB" id="9799110at2"/>
<dbReference type="GO" id="GO:0009090">
    <property type="term" value="P:homoserine biosynthetic process"/>
    <property type="evidence" value="ECO:0007669"/>
    <property type="project" value="TreeGrafter"/>
</dbReference>
<keyword evidence="6 18" id="KW-0028">Amino-acid biosynthesis</keyword>
<feature type="binding site" evidence="16">
    <location>
        <position position="47"/>
    </location>
    <ligand>
        <name>substrate</name>
    </ligand>
</feature>
<evidence type="ECO:0000256" key="3">
    <source>
        <dbReference type="ARBA" id="ARBA00004986"/>
    </source>
</evidence>
<gene>
    <name evidence="20" type="ORF">CF394_12955</name>
</gene>
<evidence type="ECO:0000256" key="4">
    <source>
        <dbReference type="ARBA" id="ARBA00005139"/>
    </source>
</evidence>
<evidence type="ECO:0000256" key="1">
    <source>
        <dbReference type="ARBA" id="ARBA00003121"/>
    </source>
</evidence>
<feature type="binding site" evidence="16">
    <location>
        <begin position="173"/>
        <end position="174"/>
    </location>
    <ligand>
        <name>ATP</name>
        <dbReference type="ChEBI" id="CHEBI:30616"/>
    </ligand>
</feature>
<keyword evidence="21" id="KW-1185">Reference proteome</keyword>
<feature type="binding site" evidence="16">
    <location>
        <begin position="7"/>
        <end position="10"/>
    </location>
    <ligand>
        <name>ATP</name>
        <dbReference type="ChEBI" id="CHEBI:30616"/>
    </ligand>
</feature>
<evidence type="ECO:0000256" key="17">
    <source>
        <dbReference type="RuleBase" id="RU003448"/>
    </source>
</evidence>
<dbReference type="InterPro" id="IPR002912">
    <property type="entry name" value="ACT_dom"/>
</dbReference>
<dbReference type="SUPFAM" id="SSF55021">
    <property type="entry name" value="ACT-like"/>
    <property type="match status" value="2"/>
</dbReference>
<keyword evidence="10 17" id="KW-0418">Kinase</keyword>
<comment type="pathway">
    <text evidence="4 18">Amino-acid biosynthesis; L-threonine biosynthesis; L-threonine from L-aspartate: step 1/5.</text>
</comment>
<dbReference type="InterPro" id="IPR054352">
    <property type="entry name" value="ACT_Aspartokinase"/>
</dbReference>
<dbReference type="NCBIfam" id="NF005154">
    <property type="entry name" value="PRK06635.1-2"/>
    <property type="match status" value="1"/>
</dbReference>
<dbReference type="Gene3D" id="3.30.2130.10">
    <property type="entry name" value="VC0802-like"/>
    <property type="match status" value="1"/>
</dbReference>
<comment type="pathway">
    <text evidence="2 18">Amino-acid biosynthesis; L-lysine biosynthesis via DAP pathway; (S)-tetrahydrodipicolinate from L-aspartate: step 1/4.</text>
</comment>
<dbReference type="GO" id="GO:0005829">
    <property type="term" value="C:cytosol"/>
    <property type="evidence" value="ECO:0007669"/>
    <property type="project" value="TreeGrafter"/>
</dbReference>
<evidence type="ECO:0000256" key="13">
    <source>
        <dbReference type="ARBA" id="ARBA00023154"/>
    </source>
</evidence>
<feature type="domain" description="ACT" evidence="19">
    <location>
        <begin position="264"/>
        <end position="347"/>
    </location>
</feature>
<dbReference type="CDD" id="cd04913">
    <property type="entry name" value="ACT_AKii-LysC-BS-like_1"/>
    <property type="match status" value="1"/>
</dbReference>
<feature type="binding site" evidence="16">
    <location>
        <position position="74"/>
    </location>
    <ligand>
        <name>substrate</name>
    </ligand>
</feature>
<dbReference type="UniPathway" id="UPA00050">
    <property type="reaction ID" value="UER00461"/>
</dbReference>
<dbReference type="InterPro" id="IPR041740">
    <property type="entry name" value="AKii-LysC-BS"/>
</dbReference>
<dbReference type="UniPathway" id="UPA00034">
    <property type="reaction ID" value="UER00015"/>
</dbReference>
<evidence type="ECO:0000313" key="20">
    <source>
        <dbReference type="EMBL" id="OZS77275.1"/>
    </source>
</evidence>
<organism evidence="20 21">
    <name type="scientific">Tetzosporium hominis</name>
    <dbReference type="NCBI Taxonomy" id="2020506"/>
    <lineage>
        <taxon>Bacteria</taxon>
        <taxon>Bacillati</taxon>
        <taxon>Bacillota</taxon>
        <taxon>Bacilli</taxon>
        <taxon>Bacillales</taxon>
        <taxon>Caryophanaceae</taxon>
        <taxon>Tetzosporium</taxon>
    </lineage>
</organism>
<evidence type="ECO:0000256" key="9">
    <source>
        <dbReference type="ARBA" id="ARBA00022741"/>
    </source>
</evidence>
<dbReference type="InterPro" id="IPR036393">
    <property type="entry name" value="AceGlu_kinase-like_sf"/>
</dbReference>
<dbReference type="EC" id="2.7.2.4" evidence="17"/>
<dbReference type="PROSITE" id="PS51671">
    <property type="entry name" value="ACT"/>
    <property type="match status" value="1"/>
</dbReference>
<keyword evidence="7 17" id="KW-0808">Transferase</keyword>
<dbReference type="NCBIfam" id="TIGR00656">
    <property type="entry name" value="asp_kin_monofn"/>
    <property type="match status" value="1"/>
</dbReference>
<protein>
    <recommendedName>
        <fullName evidence="17">Aspartokinase</fullName>
        <ecNumber evidence="17">2.7.2.4</ecNumber>
    </recommendedName>
</protein>
<evidence type="ECO:0000256" key="6">
    <source>
        <dbReference type="ARBA" id="ARBA00022605"/>
    </source>
</evidence>
<evidence type="ECO:0000256" key="5">
    <source>
        <dbReference type="ARBA" id="ARBA00010122"/>
    </source>
</evidence>
<dbReference type="GO" id="GO:0005524">
    <property type="term" value="F:ATP binding"/>
    <property type="evidence" value="ECO:0007669"/>
    <property type="project" value="UniProtKB-KW"/>
</dbReference>
<accession>A0A264W149</accession>
<dbReference type="FunFam" id="3.30.2130.10:FF:000001">
    <property type="entry name" value="Bifunctional aspartokinase/homoserine dehydrogenase"/>
    <property type="match status" value="1"/>
</dbReference>
<dbReference type="GO" id="GO:0009089">
    <property type="term" value="P:lysine biosynthetic process via diaminopimelate"/>
    <property type="evidence" value="ECO:0007669"/>
    <property type="project" value="UniProtKB-UniPathway"/>
</dbReference>
<dbReference type="Proteomes" id="UP000217065">
    <property type="component" value="Unassembled WGS sequence"/>
</dbReference>
<comment type="pathway">
    <text evidence="3 18">Amino-acid biosynthesis; L-methionine biosynthesis via de novo pathway; L-homoserine from L-aspartate: step 1/3.</text>
</comment>
<dbReference type="PROSITE" id="PS00324">
    <property type="entry name" value="ASPARTOKINASE"/>
    <property type="match status" value="1"/>
</dbReference>
<dbReference type="NCBIfam" id="TIGR00657">
    <property type="entry name" value="asp_kinases"/>
    <property type="match status" value="1"/>
</dbReference>
<evidence type="ECO:0000256" key="7">
    <source>
        <dbReference type="ARBA" id="ARBA00022679"/>
    </source>
</evidence>
<dbReference type="InterPro" id="IPR045865">
    <property type="entry name" value="ACT-like_dom_sf"/>
</dbReference>
<evidence type="ECO:0000256" key="2">
    <source>
        <dbReference type="ARBA" id="ARBA00004766"/>
    </source>
</evidence>
<dbReference type="UniPathway" id="UPA00051">
    <property type="reaction ID" value="UER00462"/>
</dbReference>
<dbReference type="AlphaFoldDB" id="A0A264W149"/>
<dbReference type="Pfam" id="PF00696">
    <property type="entry name" value="AA_kinase"/>
    <property type="match status" value="1"/>
</dbReference>
<comment type="caution">
    <text evidence="20">The sequence shown here is derived from an EMBL/GenBank/DDBJ whole genome shotgun (WGS) entry which is preliminary data.</text>
</comment>
<dbReference type="SUPFAM" id="SSF53633">
    <property type="entry name" value="Carbamate kinase-like"/>
    <property type="match status" value="1"/>
</dbReference>
<comment type="subunit">
    <text evidence="15">Tetramer consisting of 2 isoforms Alpha (catalytic and regulation) and of a homodimer of 2 isoforms Beta (regulation).</text>
</comment>
<dbReference type="RefSeq" id="WP_094944173.1">
    <property type="nucleotide sequence ID" value="NZ_NOKQ01000276.1"/>
</dbReference>
<comment type="catalytic activity">
    <reaction evidence="14 17">
        <text>L-aspartate + ATP = 4-phospho-L-aspartate + ADP</text>
        <dbReference type="Rhea" id="RHEA:23776"/>
        <dbReference type="ChEBI" id="CHEBI:29991"/>
        <dbReference type="ChEBI" id="CHEBI:30616"/>
        <dbReference type="ChEBI" id="CHEBI:57535"/>
        <dbReference type="ChEBI" id="CHEBI:456216"/>
        <dbReference type="EC" id="2.7.2.4"/>
    </reaction>
</comment>
<evidence type="ECO:0000256" key="14">
    <source>
        <dbReference type="ARBA" id="ARBA00047872"/>
    </source>
</evidence>
<dbReference type="GO" id="GO:0019877">
    <property type="term" value="P:diaminopimelate biosynthetic process"/>
    <property type="evidence" value="ECO:0007669"/>
    <property type="project" value="UniProtKB-KW"/>
</dbReference>
<evidence type="ECO:0000313" key="21">
    <source>
        <dbReference type="Proteomes" id="UP000217065"/>
    </source>
</evidence>
<dbReference type="FunFam" id="3.40.1160.10:FF:000002">
    <property type="entry name" value="Aspartokinase"/>
    <property type="match status" value="1"/>
</dbReference>
<comment type="function">
    <text evidence="1">Catalyzes the phosphorylation of the beta-carboxyl group of aspartic acid with ATP to yield 4-phospho-L-aspartate, which is involved in the branched biosynthetic pathway leading to the biosynthesis of amino acids threonine, isoleucine and methionine.</text>
</comment>
<comment type="similarity">
    <text evidence="5 17">Belongs to the aspartokinase family.</text>
</comment>
<evidence type="ECO:0000256" key="18">
    <source>
        <dbReference type="RuleBase" id="RU004249"/>
    </source>
</evidence>
<keyword evidence="12" id="KW-0220">Diaminopimelate biosynthesis</keyword>
<feature type="binding site" evidence="16">
    <location>
        <position position="179"/>
    </location>
    <ligand>
        <name>ATP</name>
        <dbReference type="ChEBI" id="CHEBI:30616"/>
    </ligand>
</feature>
<keyword evidence="9 16" id="KW-0547">Nucleotide-binding</keyword>
<dbReference type="PANTHER" id="PTHR21499">
    <property type="entry name" value="ASPARTATE KINASE"/>
    <property type="match status" value="1"/>
</dbReference>
<dbReference type="CDD" id="cd04261">
    <property type="entry name" value="AAK_AKii-LysC-BS"/>
    <property type="match status" value="1"/>
</dbReference>
<dbReference type="InterPro" id="IPR018042">
    <property type="entry name" value="Aspartate_kinase_CS"/>
</dbReference>
<keyword evidence="11 16" id="KW-0067">ATP-binding</keyword>
<dbReference type="InterPro" id="IPR005260">
    <property type="entry name" value="Asp_kin_monofn"/>
</dbReference>
<reference evidence="20 21" key="1">
    <citation type="submission" date="2017-07" db="EMBL/GenBank/DDBJ databases">
        <title>Tetzosporium hominis gen.nov. sp.nov.</title>
        <authorList>
            <person name="Tetz G."/>
            <person name="Tetz V."/>
        </authorList>
    </citation>
    <scope>NUCLEOTIDE SEQUENCE [LARGE SCALE GENOMIC DNA]</scope>
    <source>
        <strain evidence="20 21">VT-49</strain>
    </source>
</reference>
<evidence type="ECO:0000256" key="15">
    <source>
        <dbReference type="ARBA" id="ARBA00063835"/>
    </source>
</evidence>
<proteinExistence type="inferred from homology"/>
<dbReference type="Gene3D" id="3.40.1160.10">
    <property type="entry name" value="Acetylglutamate kinase-like"/>
    <property type="match status" value="1"/>
</dbReference>
<dbReference type="PANTHER" id="PTHR21499:SF68">
    <property type="entry name" value="ASPARTOKINASE 2"/>
    <property type="match status" value="1"/>
</dbReference>
<dbReference type="InterPro" id="IPR001341">
    <property type="entry name" value="Asp_kinase"/>
</dbReference>
<keyword evidence="13" id="KW-0457">Lysine biosynthesis</keyword>
<dbReference type="Pfam" id="PF22468">
    <property type="entry name" value="ACT_9"/>
    <property type="match status" value="1"/>
</dbReference>
<evidence type="ECO:0000256" key="12">
    <source>
        <dbReference type="ARBA" id="ARBA00022915"/>
    </source>
</evidence>
<keyword evidence="8" id="KW-0677">Repeat</keyword>
<evidence type="ECO:0000256" key="10">
    <source>
        <dbReference type="ARBA" id="ARBA00022777"/>
    </source>
</evidence>
<dbReference type="GO" id="GO:0009088">
    <property type="term" value="P:threonine biosynthetic process"/>
    <property type="evidence" value="ECO:0007669"/>
    <property type="project" value="UniProtKB-UniPathway"/>
</dbReference>
<dbReference type="EMBL" id="NOKQ01000276">
    <property type="protein sequence ID" value="OZS77275.1"/>
    <property type="molecule type" value="Genomic_DNA"/>
</dbReference>
<evidence type="ECO:0000256" key="16">
    <source>
        <dbReference type="PIRSR" id="PIRSR000726-1"/>
    </source>
</evidence>
<evidence type="ECO:0000259" key="19">
    <source>
        <dbReference type="PROSITE" id="PS51671"/>
    </source>
</evidence>
<evidence type="ECO:0000256" key="11">
    <source>
        <dbReference type="ARBA" id="ARBA00022840"/>
    </source>
</evidence>
<sequence length="409" mass="44181">MAIVVMKFGGTSVGSVERIRNAASRVIQEVENGHQVVVVVSAMGKTTDHLVELAEEVSSSPSKREMDMLLSTGEQVSMSLLAMALETRGYPAVSMTGWQAELQTEKVHRNARIVSIKGDKIRAKLDAGNIVVAAGFQGITEDGEITTLGRGGSDTTAVAIAAAIGAMRCDIYTDVDGVYTSDPRYVEGARKLQSIEYDEMLELANLGAGVLHPRAVEYAKNYKIPLTVRSSLSQEEGTVIEEEPTMESNLIVRGVAFESDVVRLTISYEKPFNGSLAKIFTTLAAHNIDVDIIVQSIVDGTTPTVSFTIKKEALSEAIQVLEERKQDLGFQVADFEVGLAKVSIVGSGMVSNPGVAAQMFDRLRQEDVPVKMVSTSEIKVSVVVPQQTMIATANALHDEFRLSELEIEV</sequence>
<dbReference type="PIRSF" id="PIRSF000726">
    <property type="entry name" value="Asp_kin"/>
    <property type="match status" value="1"/>
</dbReference>
<dbReference type="NCBIfam" id="NF005155">
    <property type="entry name" value="PRK06635.1-4"/>
    <property type="match status" value="1"/>
</dbReference>